<keyword evidence="3" id="KW-1185">Reference proteome</keyword>
<evidence type="ECO:0000313" key="3">
    <source>
        <dbReference type="Proteomes" id="UP001181693"/>
    </source>
</evidence>
<feature type="compositionally biased region" description="Polar residues" evidence="1">
    <location>
        <begin position="316"/>
        <end position="326"/>
    </location>
</feature>
<feature type="region of interest" description="Disordered" evidence="1">
    <location>
        <begin position="303"/>
        <end position="341"/>
    </location>
</feature>
<dbReference type="PANTHER" id="PTHR35672">
    <property type="entry name" value="C-U-EDITING ENZYME APOBEC-4-RELATED"/>
    <property type="match status" value="1"/>
</dbReference>
<reference evidence="2" key="1">
    <citation type="thesis" date="2020" institute="ProQuest LLC" country="789 East Eisenhower Parkway, Ann Arbor, MI, USA">
        <title>Comparative Genomics and Chromosome Evolution.</title>
        <authorList>
            <person name="Mudd A.B."/>
        </authorList>
    </citation>
    <scope>NUCLEOTIDE SEQUENCE</scope>
    <source>
        <strain evidence="2">1538</strain>
        <tissue evidence="2">Blood</tissue>
    </source>
</reference>
<gene>
    <name evidence="2" type="ORF">GDO54_016491</name>
</gene>
<dbReference type="Proteomes" id="UP001181693">
    <property type="component" value="Unassembled WGS sequence"/>
</dbReference>
<dbReference type="AlphaFoldDB" id="A0AAV3A1J3"/>
<name>A0AAV3A1J3_PYXAD</name>
<dbReference type="Gene3D" id="3.40.140.10">
    <property type="entry name" value="Cytidine Deaminase, domain 2"/>
    <property type="match status" value="1"/>
</dbReference>
<comment type="caution">
    <text evidence="2">The sequence shown here is derived from an EMBL/GenBank/DDBJ whole genome shotgun (WGS) entry which is preliminary data.</text>
</comment>
<dbReference type="InterPro" id="IPR038953">
    <property type="entry name" value="APOBEC4"/>
</dbReference>
<protein>
    <recommendedName>
        <fullName evidence="4">CMP/dCMP-type deaminase domain-containing protein</fullName>
    </recommendedName>
</protein>
<proteinExistence type="predicted"/>
<dbReference type="PANTHER" id="PTHR35672:SF1">
    <property type="entry name" value="C-U-EDITING ENZYME APOBEC-4-RELATED"/>
    <property type="match status" value="1"/>
</dbReference>
<evidence type="ECO:0000256" key="1">
    <source>
        <dbReference type="SAM" id="MobiDB-lite"/>
    </source>
</evidence>
<evidence type="ECO:0008006" key="4">
    <source>
        <dbReference type="Google" id="ProtNLM"/>
    </source>
</evidence>
<accession>A0AAV3A1J3</accession>
<organism evidence="2 3">
    <name type="scientific">Pyxicephalus adspersus</name>
    <name type="common">African bullfrog</name>
    <dbReference type="NCBI Taxonomy" id="30357"/>
    <lineage>
        <taxon>Eukaryota</taxon>
        <taxon>Metazoa</taxon>
        <taxon>Chordata</taxon>
        <taxon>Craniata</taxon>
        <taxon>Vertebrata</taxon>
        <taxon>Euteleostomi</taxon>
        <taxon>Amphibia</taxon>
        <taxon>Batrachia</taxon>
        <taxon>Anura</taxon>
        <taxon>Neobatrachia</taxon>
        <taxon>Ranoidea</taxon>
        <taxon>Pyxicephalidae</taxon>
        <taxon>Pyxicephalinae</taxon>
        <taxon>Pyxicephalus</taxon>
    </lineage>
</organism>
<dbReference type="EMBL" id="DYDO01000009">
    <property type="protein sequence ID" value="DBA18216.1"/>
    <property type="molecule type" value="Genomic_DNA"/>
</dbReference>
<evidence type="ECO:0000313" key="2">
    <source>
        <dbReference type="EMBL" id="DBA18216.1"/>
    </source>
</evidence>
<sequence length="341" mass="39625">METVFQEFSGYHGTLVKPNYWLYPNQNCSKCPYHIRTGEESRVTYKEFYEAFGFPYGPTMHEDQQLIFFEIKSFNGAILQKGHATSCAASNLHAESILFQKHGYLDSFLYQHDSVGYITLYANFTPCNEYGHYCISQIYDLLIKYSQMRLDIYFSQLYHVDISSPSAVWNRDALKSLAAHWPRVTLNPLIPETTLNQPILPIRASADRHNAYMIHVITGIKPYFVEDPPVTQPEETRRQPNYQGHKVKSVTSQPPNGFNQFSPFFVPQISFVPAFQSQKELMTKPKQVVRHLNMPMISIEDTNRRKFERNARKGNVVSSTEQTEWGNNKESTKNRRKKKKK</sequence>
<dbReference type="Pfam" id="PF18778">
    <property type="entry name" value="NAD1"/>
    <property type="match status" value="1"/>
</dbReference>